<sequence length="181" mass="18171">MSGETDTAAAYGIGGHAGWIVGGALGGAIGAVAFGIVMWVLEPGVLAAAIPALYGIEPVGLVGWAIHIAHGALLGIVFGLLVTRPRVLGVLRTDVETSALSRIGIVVRTTAAGFVYGLTVWTVLPLLVLPAWIAAVGASGAEALTSIAAGSLLGHLVFGTVLGAVFAATVDLHDRTVETPF</sequence>
<organism evidence="2 3">
    <name type="scientific">Natrinema salsiterrestre</name>
    <dbReference type="NCBI Taxonomy" id="2950540"/>
    <lineage>
        <taxon>Archaea</taxon>
        <taxon>Methanobacteriati</taxon>
        <taxon>Methanobacteriota</taxon>
        <taxon>Stenosarchaea group</taxon>
        <taxon>Halobacteria</taxon>
        <taxon>Halobacteriales</taxon>
        <taxon>Natrialbaceae</taxon>
        <taxon>Natrinema</taxon>
    </lineage>
</organism>
<dbReference type="EMBL" id="JAMQOT010000002">
    <property type="protein sequence ID" value="MDF9745322.1"/>
    <property type="molecule type" value="Genomic_DNA"/>
</dbReference>
<keyword evidence="1" id="KW-0472">Membrane</keyword>
<keyword evidence="1" id="KW-1133">Transmembrane helix</keyword>
<proteinExistence type="predicted"/>
<feature type="transmembrane region" description="Helical" evidence="1">
    <location>
        <begin position="147"/>
        <end position="170"/>
    </location>
</feature>
<accession>A0A9Q4Q2U4</accession>
<protein>
    <recommendedName>
        <fullName evidence="4">Histidine kinase</fullName>
    </recommendedName>
</protein>
<name>A0A9Q4Q2U4_9EURY</name>
<evidence type="ECO:0008006" key="4">
    <source>
        <dbReference type="Google" id="ProtNLM"/>
    </source>
</evidence>
<reference evidence="2" key="1">
    <citation type="submission" date="2022-06" db="EMBL/GenBank/DDBJ databases">
        <title>Natrinema sp. a new haloarchaeum isolate from saline soil.</title>
        <authorList>
            <person name="Strakova D."/>
            <person name="Galisteo C."/>
            <person name="Sanchez-Porro C."/>
            <person name="Ventosa A."/>
        </authorList>
    </citation>
    <scope>NUCLEOTIDE SEQUENCE</scope>
    <source>
        <strain evidence="2">S1CR25-10</strain>
    </source>
</reference>
<evidence type="ECO:0000313" key="3">
    <source>
        <dbReference type="Proteomes" id="UP001154061"/>
    </source>
</evidence>
<feature type="transmembrane region" description="Helical" evidence="1">
    <location>
        <begin position="111"/>
        <end position="135"/>
    </location>
</feature>
<keyword evidence="1" id="KW-0812">Transmembrane</keyword>
<keyword evidence="3" id="KW-1185">Reference proteome</keyword>
<feature type="transmembrane region" description="Helical" evidence="1">
    <location>
        <begin position="61"/>
        <end position="82"/>
    </location>
</feature>
<comment type="caution">
    <text evidence="2">The sequence shown here is derived from an EMBL/GenBank/DDBJ whole genome shotgun (WGS) entry which is preliminary data.</text>
</comment>
<evidence type="ECO:0000313" key="2">
    <source>
        <dbReference type="EMBL" id="MDF9745322.1"/>
    </source>
</evidence>
<dbReference type="AlphaFoldDB" id="A0A9Q4Q2U4"/>
<dbReference type="Proteomes" id="UP001154061">
    <property type="component" value="Unassembled WGS sequence"/>
</dbReference>
<dbReference type="RefSeq" id="WP_277520797.1">
    <property type="nucleotide sequence ID" value="NZ_JAMQOT010000002.1"/>
</dbReference>
<feature type="transmembrane region" description="Helical" evidence="1">
    <location>
        <begin position="19"/>
        <end position="41"/>
    </location>
</feature>
<gene>
    <name evidence="2" type="ORF">NDI89_06955</name>
</gene>
<evidence type="ECO:0000256" key="1">
    <source>
        <dbReference type="SAM" id="Phobius"/>
    </source>
</evidence>